<protein>
    <recommendedName>
        <fullName evidence="12">ABC transporter domain-containing protein</fullName>
    </recommendedName>
</protein>
<dbReference type="GO" id="GO:0016020">
    <property type="term" value="C:membrane"/>
    <property type="evidence" value="ECO:0007669"/>
    <property type="project" value="UniProtKB-SubCell"/>
</dbReference>
<organism evidence="10 11">
    <name type="scientific">Emiliania huxleyi (strain CCMP1516)</name>
    <dbReference type="NCBI Taxonomy" id="280463"/>
    <lineage>
        <taxon>Eukaryota</taxon>
        <taxon>Haptista</taxon>
        <taxon>Haptophyta</taxon>
        <taxon>Prymnesiophyceae</taxon>
        <taxon>Isochrysidales</taxon>
        <taxon>Noelaerhabdaceae</taxon>
        <taxon>Emiliania</taxon>
    </lineage>
</organism>
<evidence type="ECO:0000256" key="1">
    <source>
        <dbReference type="ARBA" id="ARBA00004141"/>
    </source>
</evidence>
<dbReference type="GO" id="GO:0005524">
    <property type="term" value="F:ATP binding"/>
    <property type="evidence" value="ECO:0007669"/>
    <property type="project" value="InterPro"/>
</dbReference>
<evidence type="ECO:0000256" key="5">
    <source>
        <dbReference type="ARBA" id="ARBA00023136"/>
    </source>
</evidence>
<feature type="compositionally biased region" description="Low complexity" evidence="6">
    <location>
        <begin position="504"/>
        <end position="514"/>
    </location>
</feature>
<keyword evidence="4 7" id="KW-1133">Transmembrane helix</keyword>
<dbReference type="GO" id="GO:0016887">
    <property type="term" value="F:ATP hydrolysis activity"/>
    <property type="evidence" value="ECO:0007669"/>
    <property type="project" value="InterPro"/>
</dbReference>
<dbReference type="PROSITE" id="PS00211">
    <property type="entry name" value="ABC_TRANSPORTER_1"/>
    <property type="match status" value="1"/>
</dbReference>
<dbReference type="Pfam" id="PF01061">
    <property type="entry name" value="ABC2_membrane"/>
    <property type="match status" value="2"/>
</dbReference>
<keyword evidence="2" id="KW-0813">Transport</keyword>
<dbReference type="GeneID" id="17262728"/>
<accession>A0A0D3IZ95</accession>
<dbReference type="KEGG" id="ehx:EMIHUDRAFT_470412"/>
<dbReference type="AlphaFoldDB" id="A0A0D3IZ95"/>
<dbReference type="eggNOG" id="KOG0061">
    <property type="taxonomic scope" value="Eukaryota"/>
</dbReference>
<sequence>MAFGFSVLFLPGLNAGRSCARLRDGFSCVANPECGWCAHKFSCVPGNESGPLSSLRCDGNSSDVELHRAKVLDMNYRVPHVEGCTNEDRSKCARYHGPLYTYTADELNATGYRGVNYTYSAPEIWDVLCEAGGMRSSANSTKGSGHTPYWTSQARESATQASTSPPGLIPACDCPDGRAGITCGGCNADAGCGAREECRRSFSLGRGGNISCEIEEMVPDYMKLMTQWYNASGTRVEFGVSSSGGSFFRMMRVAENPNWAGFYPENDATPTHGDGDRILSGGMVLFTGEETRASDIACPAQVEGEVSFPWSEGDRCFEWQSSAEPESTTSHYQNNGWARYAECNLIRAQLTPPVHVICRGRSGQPLPPRASSPCVVRLPVRSLSFRLTCQLQGECVDPAQISPPSPPPLPPAAPHYSDVCGSPDLTTYAHCWMWASYATTWLLLAVGLLLPFVARWCIALGTGSCLRHARPPASRRSDSFGARSPLVAAPLRSSPQQDQGGGTADLAAPAAADAADGRRSALRPSTPAEGVETSAALGFAPPASHRRTPSGVPLLADVQAAAAARECPPARTAARAGPAASGSALSWSGVAYDVGRKRILEPNSHRLCPGLSCLIGPSGAGKSSLLGILAGRKSRGRLRGTVALGGVRASSAERRLQVGYVTQDDVLPGTSTVAEHLHFHARVRLPWLPQEQRAAVVASTLTALSLTRKASSLIGDAHMRGLSGGERRRVSVAVELIAIHGSPRSVLLTGSPRGVLLMDEPLSGLDSTNARLVVAALCDLVGVALPANDAAAPPPAALAEPAAGGEGGAAGGRVCACPTILLSVHQPTYRFLEAMTGLVAMAAGGRLLYGGPWFDADGASPRLAQISPNPAEALLDALADPSGAMVLKIEALLRAEAGKATPPEEIAEPAAEAGGWRGLLVRAARRECAPVSFAMQLDSLSARHCRLALRHPMLIWVNLVSTLVLAVLAGFAFWQTGKNNALDSGVLQRIGLLFFLMLVFMLTSLINIQLWHSERLLYFQARPAETWPRSGREIDGCYSAHTLPLILFSLESSAGCYGPLGYVASKFLFDALPLRVVPSLLCAAIVYPMAGLHSSAPLGAAHSATGPPAALMFALGLSLANLVGYSLASAIGIACRSPSAGMQLGAMLALYSFLFCGLL</sequence>
<feature type="region of interest" description="Disordered" evidence="6">
    <location>
        <begin position="490"/>
        <end position="550"/>
    </location>
</feature>
<feature type="domain" description="ABC-2 type transporter transmembrane" evidence="9">
    <location>
        <begin position="936"/>
        <end position="1022"/>
    </location>
</feature>
<feature type="transmembrane region" description="Helical" evidence="7">
    <location>
        <begin position="986"/>
        <end position="1008"/>
    </location>
</feature>
<reference evidence="10" key="2">
    <citation type="submission" date="2024-10" db="UniProtKB">
        <authorList>
            <consortium name="EnsemblProtists"/>
        </authorList>
    </citation>
    <scope>IDENTIFICATION</scope>
</reference>
<dbReference type="InterPro" id="IPR017871">
    <property type="entry name" value="ABC_transporter-like_CS"/>
</dbReference>
<feature type="transmembrane region" description="Helical" evidence="7">
    <location>
        <begin position="1072"/>
        <end position="1090"/>
    </location>
</feature>
<dbReference type="PaxDb" id="2903-EOD16580"/>
<proteinExistence type="predicted"/>
<keyword evidence="5 7" id="KW-0472">Membrane</keyword>
<dbReference type="Proteomes" id="UP000013827">
    <property type="component" value="Unassembled WGS sequence"/>
</dbReference>
<dbReference type="EnsemblProtists" id="EOD16580">
    <property type="protein sequence ID" value="EOD16580"/>
    <property type="gene ID" value="EMIHUDRAFT_470412"/>
</dbReference>
<feature type="transmembrane region" description="Helical" evidence="7">
    <location>
        <begin position="432"/>
        <end position="454"/>
    </location>
</feature>
<evidence type="ECO:0000259" key="9">
    <source>
        <dbReference type="Pfam" id="PF01061"/>
    </source>
</evidence>
<feature type="domain" description="ABC transporter" evidence="8">
    <location>
        <begin position="613"/>
        <end position="737"/>
    </location>
</feature>
<comment type="subcellular location">
    <subcellularLocation>
        <location evidence="1">Membrane</location>
        <topology evidence="1">Multi-pass membrane protein</topology>
    </subcellularLocation>
</comment>
<evidence type="ECO:0008006" key="12">
    <source>
        <dbReference type="Google" id="ProtNLM"/>
    </source>
</evidence>
<evidence type="ECO:0000259" key="8">
    <source>
        <dbReference type="Pfam" id="PF00005"/>
    </source>
</evidence>
<evidence type="ECO:0000313" key="11">
    <source>
        <dbReference type="Proteomes" id="UP000013827"/>
    </source>
</evidence>
<reference evidence="11" key="1">
    <citation type="journal article" date="2013" name="Nature">
        <title>Pan genome of the phytoplankton Emiliania underpins its global distribution.</title>
        <authorList>
            <person name="Read B.A."/>
            <person name="Kegel J."/>
            <person name="Klute M.J."/>
            <person name="Kuo A."/>
            <person name="Lefebvre S.C."/>
            <person name="Maumus F."/>
            <person name="Mayer C."/>
            <person name="Miller J."/>
            <person name="Monier A."/>
            <person name="Salamov A."/>
            <person name="Young J."/>
            <person name="Aguilar M."/>
            <person name="Claverie J.M."/>
            <person name="Frickenhaus S."/>
            <person name="Gonzalez K."/>
            <person name="Herman E.K."/>
            <person name="Lin Y.C."/>
            <person name="Napier J."/>
            <person name="Ogata H."/>
            <person name="Sarno A.F."/>
            <person name="Shmutz J."/>
            <person name="Schroeder D."/>
            <person name="de Vargas C."/>
            <person name="Verret F."/>
            <person name="von Dassow P."/>
            <person name="Valentin K."/>
            <person name="Van de Peer Y."/>
            <person name="Wheeler G."/>
            <person name="Dacks J.B."/>
            <person name="Delwiche C.F."/>
            <person name="Dyhrman S.T."/>
            <person name="Glockner G."/>
            <person name="John U."/>
            <person name="Richards T."/>
            <person name="Worden A.Z."/>
            <person name="Zhang X."/>
            <person name="Grigoriev I.V."/>
            <person name="Allen A.E."/>
            <person name="Bidle K."/>
            <person name="Borodovsky M."/>
            <person name="Bowler C."/>
            <person name="Brownlee C."/>
            <person name="Cock J.M."/>
            <person name="Elias M."/>
            <person name="Gladyshev V.N."/>
            <person name="Groth M."/>
            <person name="Guda C."/>
            <person name="Hadaegh A."/>
            <person name="Iglesias-Rodriguez M.D."/>
            <person name="Jenkins J."/>
            <person name="Jones B.M."/>
            <person name="Lawson T."/>
            <person name="Leese F."/>
            <person name="Lindquist E."/>
            <person name="Lobanov A."/>
            <person name="Lomsadze A."/>
            <person name="Malik S.B."/>
            <person name="Marsh M.E."/>
            <person name="Mackinder L."/>
            <person name="Mock T."/>
            <person name="Mueller-Roeber B."/>
            <person name="Pagarete A."/>
            <person name="Parker M."/>
            <person name="Probert I."/>
            <person name="Quesneville H."/>
            <person name="Raines C."/>
            <person name="Rensing S.A."/>
            <person name="Riano-Pachon D.M."/>
            <person name="Richier S."/>
            <person name="Rokitta S."/>
            <person name="Shiraiwa Y."/>
            <person name="Soanes D.M."/>
            <person name="van der Giezen M."/>
            <person name="Wahlund T.M."/>
            <person name="Williams B."/>
            <person name="Wilson W."/>
            <person name="Wolfe G."/>
            <person name="Wurch L.L."/>
        </authorList>
    </citation>
    <scope>NUCLEOTIDE SEQUENCE</scope>
</reference>
<dbReference type="Pfam" id="PF00005">
    <property type="entry name" value="ABC_tran"/>
    <property type="match status" value="1"/>
</dbReference>
<name>A0A0D3IZ95_EMIH1</name>
<feature type="region of interest" description="Disordered" evidence="6">
    <location>
        <begin position="139"/>
        <end position="164"/>
    </location>
</feature>
<dbReference type="InterPro" id="IPR027417">
    <property type="entry name" value="P-loop_NTPase"/>
</dbReference>
<dbReference type="PANTHER" id="PTHR48041:SF2">
    <property type="entry name" value="ATP-DEPENDENT PERMEASE-RELATED"/>
    <property type="match status" value="1"/>
</dbReference>
<evidence type="ECO:0000313" key="10">
    <source>
        <dbReference type="EnsemblProtists" id="EOD16580"/>
    </source>
</evidence>
<evidence type="ECO:0000256" key="6">
    <source>
        <dbReference type="SAM" id="MobiDB-lite"/>
    </source>
</evidence>
<dbReference type="SUPFAM" id="SSF52540">
    <property type="entry name" value="P-loop containing nucleoside triphosphate hydrolases"/>
    <property type="match status" value="1"/>
</dbReference>
<feature type="domain" description="ABC-2 type transporter transmembrane" evidence="9">
    <location>
        <begin position="1050"/>
        <end position="1158"/>
    </location>
</feature>
<feature type="transmembrane region" description="Helical" evidence="7">
    <location>
        <begin position="953"/>
        <end position="974"/>
    </location>
</feature>
<dbReference type="InterPro" id="IPR050352">
    <property type="entry name" value="ABCG_transporters"/>
</dbReference>
<dbReference type="InterPro" id="IPR003439">
    <property type="entry name" value="ABC_transporter-like_ATP-bd"/>
</dbReference>
<dbReference type="RefSeq" id="XP_005769009.1">
    <property type="nucleotide sequence ID" value="XM_005768952.1"/>
</dbReference>
<evidence type="ECO:0000256" key="3">
    <source>
        <dbReference type="ARBA" id="ARBA00022692"/>
    </source>
</evidence>
<evidence type="ECO:0000256" key="7">
    <source>
        <dbReference type="SAM" id="Phobius"/>
    </source>
</evidence>
<dbReference type="GO" id="GO:0140359">
    <property type="term" value="F:ABC-type transporter activity"/>
    <property type="evidence" value="ECO:0007669"/>
    <property type="project" value="InterPro"/>
</dbReference>
<keyword evidence="3 7" id="KW-0812">Transmembrane</keyword>
<evidence type="ECO:0000256" key="2">
    <source>
        <dbReference type="ARBA" id="ARBA00022448"/>
    </source>
</evidence>
<keyword evidence="11" id="KW-1185">Reference proteome</keyword>
<dbReference type="Gene3D" id="3.40.50.300">
    <property type="entry name" value="P-loop containing nucleotide triphosphate hydrolases"/>
    <property type="match status" value="1"/>
</dbReference>
<feature type="transmembrane region" description="Helical" evidence="7">
    <location>
        <begin position="1110"/>
        <end position="1128"/>
    </location>
</feature>
<dbReference type="InterPro" id="IPR013525">
    <property type="entry name" value="ABC2_TM"/>
</dbReference>
<dbReference type="PANTHER" id="PTHR48041">
    <property type="entry name" value="ABC TRANSPORTER G FAMILY MEMBER 28"/>
    <property type="match status" value="1"/>
</dbReference>
<dbReference type="HOGENOM" id="CLU_289589_0_0_1"/>
<evidence type="ECO:0000256" key="4">
    <source>
        <dbReference type="ARBA" id="ARBA00022989"/>
    </source>
</evidence>